<dbReference type="Pfam" id="PF07127">
    <property type="entry name" value="Nodulin_late"/>
    <property type="match status" value="2"/>
</dbReference>
<evidence type="ECO:0000313" key="5">
    <source>
        <dbReference type="Proteomes" id="UP001058974"/>
    </source>
</evidence>
<protein>
    <recommendedName>
        <fullName evidence="3">Late nodulin domain-containing protein</fullName>
    </recommendedName>
</protein>
<keyword evidence="1" id="KW-0472">Membrane</keyword>
<evidence type="ECO:0000256" key="2">
    <source>
        <dbReference type="SAM" id="SignalP"/>
    </source>
</evidence>
<evidence type="ECO:0000256" key="1">
    <source>
        <dbReference type="SAM" id="Phobius"/>
    </source>
</evidence>
<keyword evidence="5" id="KW-1185">Reference proteome</keyword>
<dbReference type="InterPro" id="IPR009810">
    <property type="entry name" value="Nodulin_late_dom"/>
</dbReference>
<feature type="domain" description="Late nodulin" evidence="3">
    <location>
        <begin position="58"/>
        <end position="107"/>
    </location>
</feature>
<feature type="signal peptide" evidence="2">
    <location>
        <begin position="1"/>
        <end position="25"/>
    </location>
</feature>
<evidence type="ECO:0000259" key="3">
    <source>
        <dbReference type="Pfam" id="PF07127"/>
    </source>
</evidence>
<evidence type="ECO:0000313" key="4">
    <source>
        <dbReference type="EMBL" id="KAI5440867.1"/>
    </source>
</evidence>
<dbReference type="GO" id="GO:0046872">
    <property type="term" value="F:metal ion binding"/>
    <property type="evidence" value="ECO:0007669"/>
    <property type="project" value="InterPro"/>
</dbReference>
<dbReference type="Gramene" id="Psat01G0035900-T1">
    <property type="protein sequence ID" value="KAI5440867.1"/>
    <property type="gene ID" value="KIW84_010359"/>
</dbReference>
<sequence>MASILKLYVVFIFLFFFFVASNVDGRACTNDHQCRCTEHTISKCVSGFCRCYTYKKEMASILKLYVVFIFLFFFFVASNVDGRACTNDHQCRCTEHTISKCVSGFCRCYTYSDIYFKRMNKY</sequence>
<dbReference type="EMBL" id="JAMSHJ010000001">
    <property type="protein sequence ID" value="KAI5440867.1"/>
    <property type="molecule type" value="Genomic_DNA"/>
</dbReference>
<feature type="chain" id="PRO_5039550890" description="Late nodulin domain-containing protein" evidence="2">
    <location>
        <begin position="26"/>
        <end position="122"/>
    </location>
</feature>
<dbReference type="AlphaFoldDB" id="A0A9D4YJN6"/>
<comment type="caution">
    <text evidence="4">The sequence shown here is derived from an EMBL/GenBank/DDBJ whole genome shotgun (WGS) entry which is preliminary data.</text>
</comment>
<proteinExistence type="predicted"/>
<name>A0A9D4YJN6_PEA</name>
<gene>
    <name evidence="4" type="ORF">KIW84_010359</name>
</gene>
<keyword evidence="1" id="KW-0812">Transmembrane</keyword>
<feature type="transmembrane region" description="Helical" evidence="1">
    <location>
        <begin position="62"/>
        <end position="80"/>
    </location>
</feature>
<keyword evidence="2" id="KW-0732">Signal</keyword>
<dbReference type="Proteomes" id="UP001058974">
    <property type="component" value="Chromosome 1"/>
</dbReference>
<keyword evidence="1" id="KW-1133">Transmembrane helix</keyword>
<feature type="domain" description="Late nodulin" evidence="3">
    <location>
        <begin position="1"/>
        <end position="50"/>
    </location>
</feature>
<reference evidence="4 5" key="1">
    <citation type="journal article" date="2022" name="Nat. Genet.">
        <title>Improved pea reference genome and pan-genome highlight genomic features and evolutionary characteristics.</title>
        <authorList>
            <person name="Yang T."/>
            <person name="Liu R."/>
            <person name="Luo Y."/>
            <person name="Hu S."/>
            <person name="Wang D."/>
            <person name="Wang C."/>
            <person name="Pandey M.K."/>
            <person name="Ge S."/>
            <person name="Xu Q."/>
            <person name="Li N."/>
            <person name="Li G."/>
            <person name="Huang Y."/>
            <person name="Saxena R.K."/>
            <person name="Ji Y."/>
            <person name="Li M."/>
            <person name="Yan X."/>
            <person name="He Y."/>
            <person name="Liu Y."/>
            <person name="Wang X."/>
            <person name="Xiang C."/>
            <person name="Varshney R.K."/>
            <person name="Ding H."/>
            <person name="Gao S."/>
            <person name="Zong X."/>
        </authorList>
    </citation>
    <scope>NUCLEOTIDE SEQUENCE [LARGE SCALE GENOMIC DNA]</scope>
    <source>
        <strain evidence="4 5">cv. Zhongwan 6</strain>
    </source>
</reference>
<organism evidence="4 5">
    <name type="scientific">Pisum sativum</name>
    <name type="common">Garden pea</name>
    <name type="synonym">Lathyrus oleraceus</name>
    <dbReference type="NCBI Taxonomy" id="3888"/>
    <lineage>
        <taxon>Eukaryota</taxon>
        <taxon>Viridiplantae</taxon>
        <taxon>Streptophyta</taxon>
        <taxon>Embryophyta</taxon>
        <taxon>Tracheophyta</taxon>
        <taxon>Spermatophyta</taxon>
        <taxon>Magnoliopsida</taxon>
        <taxon>eudicotyledons</taxon>
        <taxon>Gunneridae</taxon>
        <taxon>Pentapetalae</taxon>
        <taxon>rosids</taxon>
        <taxon>fabids</taxon>
        <taxon>Fabales</taxon>
        <taxon>Fabaceae</taxon>
        <taxon>Papilionoideae</taxon>
        <taxon>50 kb inversion clade</taxon>
        <taxon>NPAAA clade</taxon>
        <taxon>Hologalegina</taxon>
        <taxon>IRL clade</taxon>
        <taxon>Fabeae</taxon>
        <taxon>Lathyrus</taxon>
    </lineage>
</organism>
<accession>A0A9D4YJN6</accession>